<accession>A0A1Z4JGM7</accession>
<gene>
    <name evidence="1" type="primary">crtB</name>
    <name evidence="1" type="ORF">NIES2135_27480</name>
</gene>
<sequence>MLQLTFAENAPSDIADAYDRCRQLTCVNSTTFYLSSQLLPQFKRQAIWAIYA</sequence>
<dbReference type="Gene3D" id="1.10.600.10">
    <property type="entry name" value="Farnesyl Diphosphate Synthase"/>
    <property type="match status" value="1"/>
</dbReference>
<proteinExistence type="predicted"/>
<evidence type="ECO:0000313" key="1">
    <source>
        <dbReference type="EMBL" id="BAY55922.1"/>
    </source>
</evidence>
<evidence type="ECO:0000313" key="2">
    <source>
        <dbReference type="Proteomes" id="UP000217895"/>
    </source>
</evidence>
<dbReference type="Proteomes" id="UP000217895">
    <property type="component" value="Chromosome"/>
</dbReference>
<reference evidence="1 2" key="1">
    <citation type="submission" date="2017-06" db="EMBL/GenBank/DDBJ databases">
        <title>Genome sequencing of cyanobaciteial culture collection at National Institute for Environmental Studies (NIES).</title>
        <authorList>
            <person name="Hirose Y."/>
            <person name="Shimura Y."/>
            <person name="Fujisawa T."/>
            <person name="Nakamura Y."/>
            <person name="Kawachi M."/>
        </authorList>
    </citation>
    <scope>NUCLEOTIDE SEQUENCE [LARGE SCALE GENOMIC DNA]</scope>
    <source>
        <strain evidence="1 2">NIES-2135</strain>
    </source>
</reference>
<dbReference type="InterPro" id="IPR008949">
    <property type="entry name" value="Isoprenoid_synthase_dom_sf"/>
</dbReference>
<keyword evidence="2" id="KW-1185">Reference proteome</keyword>
<dbReference type="AlphaFoldDB" id="A0A1Z4JGM7"/>
<dbReference type="EMBL" id="AP018203">
    <property type="protein sequence ID" value="BAY55922.1"/>
    <property type="molecule type" value="Genomic_DNA"/>
</dbReference>
<organism evidence="1 2">
    <name type="scientific">Leptolyngbya boryana NIES-2135</name>
    <dbReference type="NCBI Taxonomy" id="1973484"/>
    <lineage>
        <taxon>Bacteria</taxon>
        <taxon>Bacillati</taxon>
        <taxon>Cyanobacteriota</taxon>
        <taxon>Cyanophyceae</taxon>
        <taxon>Leptolyngbyales</taxon>
        <taxon>Leptolyngbyaceae</taxon>
        <taxon>Leptolyngbya group</taxon>
        <taxon>Leptolyngbya</taxon>
    </lineage>
</organism>
<name>A0A1Z4JGM7_LEPBY</name>
<protein>
    <submittedName>
        <fullName evidence="1">Phytoene synthase</fullName>
    </submittedName>
</protein>
<dbReference type="SUPFAM" id="SSF48576">
    <property type="entry name" value="Terpenoid synthases"/>
    <property type="match status" value="1"/>
</dbReference>